<feature type="domain" description="DUF5777" evidence="2">
    <location>
        <begin position="57"/>
        <end position="301"/>
    </location>
</feature>
<dbReference type="EMBL" id="CP115396">
    <property type="protein sequence ID" value="WBO83379.1"/>
    <property type="molecule type" value="Genomic_DNA"/>
</dbReference>
<reference evidence="3 4" key="1">
    <citation type="journal article" date="2011" name="Int. J. Syst. Evol. Microbiol.">
        <title>Hymenobacter yonginensis sp. nov., isolated from a mesotrophic artificial lake.</title>
        <authorList>
            <person name="Joung Y."/>
            <person name="Cho S.H."/>
            <person name="Kim H."/>
            <person name="Kim S.B."/>
            <person name="Joh K."/>
        </authorList>
    </citation>
    <scope>NUCLEOTIDE SEQUENCE [LARGE SCALE GENOMIC DNA]</scope>
    <source>
        <strain evidence="3 4">KCTC 22745</strain>
    </source>
</reference>
<protein>
    <submittedName>
        <fullName evidence="3">DUF5777 family beta-barrel protein</fullName>
    </submittedName>
</protein>
<sequence length="307" mass="34103">MALLSRFCFCLGWLLLAGWLPATRVQAQNTPPPPDLLGDLERQTTDTLRRELVAATFKGTRIINGHSVETPGGGTLVFLISHRFGTLNSGAYNFFGLDQATIRLGLEYGATDRLTVGIGRSSLDKTYDGFLKYQALRQTTGLHAIPVSVTLFGSSALTSLRYFDGLDHTLPRRLTYTVQALVARRFSPGLSVQLSPTVVHRNLVDTRRQHNDVYALGVAGRQKLNKRTALMLEYYYRLPTTADPSTRNALAAGFDIETGGHVFQLHVTNSQGMIERHFLTQTTGNFFDGDIYFGFNVARNFTLKPRL</sequence>
<dbReference type="RefSeq" id="WP_270125774.1">
    <property type="nucleotide sequence ID" value="NZ_CP115396.1"/>
</dbReference>
<dbReference type="SUPFAM" id="SSF56935">
    <property type="entry name" value="Porins"/>
    <property type="match status" value="1"/>
</dbReference>
<gene>
    <name evidence="3" type="ORF">O9Z63_13420</name>
</gene>
<organism evidence="3 4">
    <name type="scientific">Hymenobacter yonginensis</name>
    <dbReference type="NCBI Taxonomy" id="748197"/>
    <lineage>
        <taxon>Bacteria</taxon>
        <taxon>Pseudomonadati</taxon>
        <taxon>Bacteroidota</taxon>
        <taxon>Cytophagia</taxon>
        <taxon>Cytophagales</taxon>
        <taxon>Hymenobacteraceae</taxon>
        <taxon>Hymenobacter</taxon>
    </lineage>
</organism>
<keyword evidence="1" id="KW-0732">Signal</keyword>
<accession>A0ABY7PKZ3</accession>
<feature type="signal peptide" evidence="1">
    <location>
        <begin position="1"/>
        <end position="27"/>
    </location>
</feature>
<feature type="chain" id="PRO_5047312958" evidence="1">
    <location>
        <begin position="28"/>
        <end position="307"/>
    </location>
</feature>
<dbReference type="InterPro" id="IPR045916">
    <property type="entry name" value="DUF5777"/>
</dbReference>
<proteinExistence type="predicted"/>
<name>A0ABY7PKZ3_9BACT</name>
<evidence type="ECO:0000313" key="4">
    <source>
        <dbReference type="Proteomes" id="UP001211872"/>
    </source>
</evidence>
<dbReference type="Proteomes" id="UP001211872">
    <property type="component" value="Chromosome"/>
</dbReference>
<evidence type="ECO:0000256" key="1">
    <source>
        <dbReference type="SAM" id="SignalP"/>
    </source>
</evidence>
<keyword evidence="4" id="KW-1185">Reference proteome</keyword>
<evidence type="ECO:0000259" key="2">
    <source>
        <dbReference type="Pfam" id="PF19089"/>
    </source>
</evidence>
<evidence type="ECO:0000313" key="3">
    <source>
        <dbReference type="EMBL" id="WBO83379.1"/>
    </source>
</evidence>
<dbReference type="Pfam" id="PF19089">
    <property type="entry name" value="DUF5777"/>
    <property type="match status" value="1"/>
</dbReference>